<evidence type="ECO:0000256" key="2">
    <source>
        <dbReference type="ARBA" id="ARBA00002790"/>
    </source>
</evidence>
<dbReference type="Gene3D" id="3.20.20.70">
    <property type="entry name" value="Aldolase class I"/>
    <property type="match status" value="1"/>
</dbReference>
<dbReference type="Gene3D" id="1.10.1200.80">
    <property type="entry name" value="Putative flavin oxidoreducatase, domain 2"/>
    <property type="match status" value="1"/>
</dbReference>
<evidence type="ECO:0000256" key="11">
    <source>
        <dbReference type="ARBA" id="ARBA00048802"/>
    </source>
</evidence>
<dbReference type="InterPro" id="IPR018517">
    <property type="entry name" value="tRNA_hU_synthase_CS"/>
</dbReference>
<evidence type="ECO:0000256" key="10">
    <source>
        <dbReference type="ARBA" id="ARBA00048205"/>
    </source>
</evidence>
<comment type="cofactor">
    <cofactor evidence="1 12 14">
        <name>FMN</name>
        <dbReference type="ChEBI" id="CHEBI:58210"/>
    </cofactor>
</comment>
<comment type="function">
    <text evidence="2 12">Catalyzes the synthesis of 5,6-dihydrouridine (D), a modified base found in the D-loop of most tRNAs, via the reduction of the C5-C6 double bond in target uridines.</text>
</comment>
<evidence type="ECO:0000256" key="9">
    <source>
        <dbReference type="ARBA" id="ARBA00023002"/>
    </source>
</evidence>
<keyword evidence="14" id="KW-0547">Nucleotide-binding</keyword>
<keyword evidence="9 12" id="KW-0560">Oxidoreductase</keyword>
<dbReference type="GO" id="GO:0017150">
    <property type="term" value="F:tRNA dihydrouridine synthase activity"/>
    <property type="evidence" value="ECO:0007669"/>
    <property type="project" value="InterPro"/>
</dbReference>
<evidence type="ECO:0000256" key="6">
    <source>
        <dbReference type="ARBA" id="ARBA00022694"/>
    </source>
</evidence>
<dbReference type="InterPro" id="IPR035587">
    <property type="entry name" value="DUS-like_FMN-bd"/>
</dbReference>
<evidence type="ECO:0000256" key="8">
    <source>
        <dbReference type="ARBA" id="ARBA00022884"/>
    </source>
</evidence>
<proteinExistence type="inferred from homology"/>
<dbReference type="PANTHER" id="PTHR45846:SF1">
    <property type="entry name" value="TRNA-DIHYDROURIDINE(47) SYNTHASE [NAD(P)(+)]-LIKE"/>
    <property type="match status" value="1"/>
</dbReference>
<evidence type="ECO:0000313" key="17">
    <source>
        <dbReference type="Proteomes" id="UP001143400"/>
    </source>
</evidence>
<dbReference type="NCBIfam" id="TIGR00737">
    <property type="entry name" value="nifR3_yhdG"/>
    <property type="match status" value="1"/>
</dbReference>
<keyword evidence="6 12" id="KW-0819">tRNA processing</keyword>
<evidence type="ECO:0000256" key="1">
    <source>
        <dbReference type="ARBA" id="ARBA00001917"/>
    </source>
</evidence>
<dbReference type="GO" id="GO:0050660">
    <property type="term" value="F:flavin adenine dinucleotide binding"/>
    <property type="evidence" value="ECO:0007669"/>
    <property type="project" value="InterPro"/>
</dbReference>
<keyword evidence="5 12" id="KW-0288">FMN</keyword>
<protein>
    <recommendedName>
        <fullName evidence="12">tRNA-dihydrouridine synthase</fullName>
        <ecNumber evidence="12">1.3.1.-</ecNumber>
    </recommendedName>
</protein>
<feature type="domain" description="DUS-like FMN-binding" evidence="15">
    <location>
        <begin position="35"/>
        <end position="312"/>
    </location>
</feature>
<keyword evidence="8" id="KW-0694">RNA-binding</keyword>
<gene>
    <name evidence="16" type="primary">nifR</name>
    <name evidence="16" type="ORF">GCM10008170_35700</name>
</gene>
<dbReference type="InterPro" id="IPR004652">
    <property type="entry name" value="DusB-like"/>
</dbReference>
<evidence type="ECO:0000256" key="14">
    <source>
        <dbReference type="PIRSR" id="PIRSR006621-2"/>
    </source>
</evidence>
<evidence type="ECO:0000313" key="16">
    <source>
        <dbReference type="EMBL" id="GLK57550.1"/>
    </source>
</evidence>
<dbReference type="PROSITE" id="PS01136">
    <property type="entry name" value="UPF0034"/>
    <property type="match status" value="1"/>
</dbReference>
<comment type="similarity">
    <text evidence="12">Belongs to the dus family.</text>
</comment>
<feature type="binding site" evidence="14">
    <location>
        <begin position="245"/>
        <end position="246"/>
    </location>
    <ligand>
        <name>FMN</name>
        <dbReference type="ChEBI" id="CHEBI:58210"/>
    </ligand>
</feature>
<evidence type="ECO:0000256" key="13">
    <source>
        <dbReference type="PIRSR" id="PIRSR006621-1"/>
    </source>
</evidence>
<feature type="binding site" evidence="14">
    <location>
        <position position="190"/>
    </location>
    <ligand>
        <name>FMN</name>
        <dbReference type="ChEBI" id="CHEBI:58210"/>
    </ligand>
</feature>
<comment type="caution">
    <text evidence="16">The sequence shown here is derived from an EMBL/GenBank/DDBJ whole genome shotgun (WGS) entry which is preliminary data.</text>
</comment>
<reference evidence="16" key="1">
    <citation type="journal article" date="2014" name="Int. J. Syst. Evol. Microbiol.">
        <title>Complete genome sequence of Corynebacterium casei LMG S-19264T (=DSM 44701T), isolated from a smear-ripened cheese.</title>
        <authorList>
            <consortium name="US DOE Joint Genome Institute (JGI-PGF)"/>
            <person name="Walter F."/>
            <person name="Albersmeier A."/>
            <person name="Kalinowski J."/>
            <person name="Ruckert C."/>
        </authorList>
    </citation>
    <scope>NUCLEOTIDE SEQUENCE</scope>
    <source>
        <strain evidence="16">VKM B-1606</strain>
    </source>
</reference>
<evidence type="ECO:0000256" key="7">
    <source>
        <dbReference type="ARBA" id="ARBA00022857"/>
    </source>
</evidence>
<evidence type="ECO:0000256" key="5">
    <source>
        <dbReference type="ARBA" id="ARBA00022643"/>
    </source>
</evidence>
<reference evidence="16" key="2">
    <citation type="submission" date="2023-01" db="EMBL/GenBank/DDBJ databases">
        <authorList>
            <person name="Sun Q."/>
            <person name="Evtushenko L."/>
        </authorList>
    </citation>
    <scope>NUCLEOTIDE SEQUENCE</scope>
    <source>
        <strain evidence="16">VKM B-1606</strain>
    </source>
</reference>
<name>A0A9W6MT87_9HYPH</name>
<dbReference type="Proteomes" id="UP001143400">
    <property type="component" value="Unassembled WGS sequence"/>
</dbReference>
<evidence type="ECO:0000256" key="12">
    <source>
        <dbReference type="PIRNR" id="PIRNR006621"/>
    </source>
</evidence>
<keyword evidence="3" id="KW-0820">tRNA-binding</keyword>
<accession>A0A9W6MT87</accession>
<dbReference type="GO" id="GO:0000049">
    <property type="term" value="F:tRNA binding"/>
    <property type="evidence" value="ECO:0007669"/>
    <property type="project" value="UniProtKB-KW"/>
</dbReference>
<evidence type="ECO:0000256" key="3">
    <source>
        <dbReference type="ARBA" id="ARBA00022555"/>
    </source>
</evidence>
<dbReference type="PANTHER" id="PTHR45846">
    <property type="entry name" value="TRNA-DIHYDROURIDINE(47) SYNTHASE [NAD(P)(+)]-LIKE"/>
    <property type="match status" value="1"/>
</dbReference>
<feature type="binding site" evidence="14">
    <location>
        <position position="160"/>
    </location>
    <ligand>
        <name>FMN</name>
        <dbReference type="ChEBI" id="CHEBI:58210"/>
    </ligand>
</feature>
<dbReference type="InterPro" id="IPR013785">
    <property type="entry name" value="Aldolase_TIM"/>
</dbReference>
<dbReference type="AlphaFoldDB" id="A0A9W6MT87"/>
<evidence type="ECO:0000259" key="15">
    <source>
        <dbReference type="Pfam" id="PF01207"/>
    </source>
</evidence>
<keyword evidence="7" id="KW-0521">NADP</keyword>
<dbReference type="CDD" id="cd02801">
    <property type="entry name" value="DUS_like_FMN"/>
    <property type="match status" value="1"/>
</dbReference>
<comment type="catalytic activity">
    <reaction evidence="10">
        <text>a 5,6-dihydrouridine in tRNA + NADP(+) = a uridine in tRNA + NADPH + H(+)</text>
        <dbReference type="Rhea" id="RHEA:23624"/>
        <dbReference type="Rhea" id="RHEA-COMP:13339"/>
        <dbReference type="Rhea" id="RHEA-COMP:13887"/>
        <dbReference type="ChEBI" id="CHEBI:15378"/>
        <dbReference type="ChEBI" id="CHEBI:57783"/>
        <dbReference type="ChEBI" id="CHEBI:58349"/>
        <dbReference type="ChEBI" id="CHEBI:65315"/>
        <dbReference type="ChEBI" id="CHEBI:74443"/>
    </reaction>
</comment>
<keyword evidence="4 12" id="KW-0285">Flavoprotein</keyword>
<feature type="active site" description="Proton donor" evidence="13">
    <location>
        <position position="121"/>
    </location>
</feature>
<dbReference type="Pfam" id="PF01207">
    <property type="entry name" value="Dus"/>
    <property type="match status" value="1"/>
</dbReference>
<comment type="catalytic activity">
    <reaction evidence="11">
        <text>a 5,6-dihydrouridine in tRNA + NAD(+) = a uridine in tRNA + NADH + H(+)</text>
        <dbReference type="Rhea" id="RHEA:54452"/>
        <dbReference type="Rhea" id="RHEA-COMP:13339"/>
        <dbReference type="Rhea" id="RHEA-COMP:13887"/>
        <dbReference type="ChEBI" id="CHEBI:15378"/>
        <dbReference type="ChEBI" id="CHEBI:57540"/>
        <dbReference type="ChEBI" id="CHEBI:57945"/>
        <dbReference type="ChEBI" id="CHEBI:65315"/>
        <dbReference type="ChEBI" id="CHEBI:74443"/>
    </reaction>
</comment>
<feature type="binding site" evidence="14">
    <location>
        <position position="91"/>
    </location>
    <ligand>
        <name>FMN</name>
        <dbReference type="ChEBI" id="CHEBI:58210"/>
    </ligand>
</feature>
<dbReference type="SUPFAM" id="SSF51395">
    <property type="entry name" value="FMN-linked oxidoreductases"/>
    <property type="match status" value="1"/>
</dbReference>
<dbReference type="InterPro" id="IPR001269">
    <property type="entry name" value="DUS_fam"/>
</dbReference>
<dbReference type="EMBL" id="BSFF01000010">
    <property type="protein sequence ID" value="GLK57550.1"/>
    <property type="molecule type" value="Genomic_DNA"/>
</dbReference>
<evidence type="ECO:0000256" key="4">
    <source>
        <dbReference type="ARBA" id="ARBA00022630"/>
    </source>
</evidence>
<dbReference type="InterPro" id="IPR024036">
    <property type="entry name" value="tRNA-dHydroUridine_Synthase_C"/>
</dbReference>
<organism evidence="16 17">
    <name type="scientific">Methylopila capsulata</name>
    <dbReference type="NCBI Taxonomy" id="61654"/>
    <lineage>
        <taxon>Bacteria</taxon>
        <taxon>Pseudomonadati</taxon>
        <taxon>Pseudomonadota</taxon>
        <taxon>Alphaproteobacteria</taxon>
        <taxon>Hyphomicrobiales</taxon>
        <taxon>Methylopilaceae</taxon>
        <taxon>Methylopila</taxon>
    </lineage>
</organism>
<sequence length="352" mass="36449">MCAHKPPANFMSSNTPVPLAQNFVVGRVSPANPVLLAPMSGVTDLAFRRIAARLGAGLVVSEMVASRELATADDEARLRAEGEGLGVHVVQLAGRDPSWMAEAARVAVGAGASIVDINMGCPAKKVVGGHGGSALLKDLDLATRLIAATVAAVDAPVTVKMRLGWDADSIVAPELAARAEAEGVAMVTVHGRTRAQFYEGRADWGAIRAIVDRVSIPVVANGDLVAVEDAPAMLQASGADAVMIGRGAQGRAWFPGMVAAHLAGRQVKAPDLDMQRDLALEHYEGLLALYGRDVGVRHARKHLGWYIDAAAASAGTPVPAALKAAAQSAPTAEEARSAFVAAYDKLGWRAAA</sequence>
<dbReference type="EC" id="1.3.1.-" evidence="12"/>
<dbReference type="PIRSF" id="PIRSF006621">
    <property type="entry name" value="Dus"/>
    <property type="match status" value="1"/>
</dbReference>